<accession>A0A098M6F1</accession>
<evidence type="ECO:0000313" key="2">
    <source>
        <dbReference type="Proteomes" id="UP000029734"/>
    </source>
</evidence>
<dbReference type="OrthoDB" id="2619178at2"/>
<dbReference type="Proteomes" id="UP000029734">
    <property type="component" value="Unassembled WGS sequence"/>
</dbReference>
<gene>
    <name evidence="1" type="ORF">PWYN_20965</name>
</gene>
<comment type="caution">
    <text evidence="1">The sequence shown here is derived from an EMBL/GenBank/DDBJ whole genome shotgun (WGS) entry which is preliminary data.</text>
</comment>
<name>A0A098M6F1_9BACL</name>
<dbReference type="RefSeq" id="WP_036655588.1">
    <property type="nucleotide sequence ID" value="NZ_JQCR01000003.1"/>
</dbReference>
<protein>
    <submittedName>
        <fullName evidence="1">Uncharacterized protein</fullName>
    </submittedName>
</protein>
<reference evidence="1 2" key="2">
    <citation type="submission" date="2014-10" db="EMBL/GenBank/DDBJ databases">
        <title>Comparative genomics of the Paenibacillus odorifer group.</title>
        <authorList>
            <person name="Tsai Y.-C."/>
            <person name="Martin N."/>
            <person name="Korlach J."/>
            <person name="Wiedmann M."/>
        </authorList>
    </citation>
    <scope>NUCLEOTIDE SEQUENCE [LARGE SCALE GENOMIC DNA]</scope>
    <source>
        <strain evidence="1 2">DSM 18334</strain>
    </source>
</reference>
<proteinExistence type="predicted"/>
<reference evidence="1 2" key="1">
    <citation type="submission" date="2014-08" db="EMBL/GenBank/DDBJ databases">
        <authorList>
            <person name="den Bakker H.C."/>
        </authorList>
    </citation>
    <scope>NUCLEOTIDE SEQUENCE [LARGE SCALE GENOMIC DNA]</scope>
    <source>
        <strain evidence="1 2">DSM 18334</strain>
    </source>
</reference>
<sequence>MDNRIEEIIQLLDAVATEIIVPLRRKVINEVAFSELFKLMDELQSLLYNEKNVEKEMVALLFLIYTQIDTQAKYVTEDERNIFMTYLSKMRVRMREIFGKALQNEEV</sequence>
<dbReference type="eggNOG" id="ENOG5032EBM">
    <property type="taxonomic scope" value="Bacteria"/>
</dbReference>
<dbReference type="EMBL" id="JQCR01000003">
    <property type="protein sequence ID" value="KGE17117.1"/>
    <property type="molecule type" value="Genomic_DNA"/>
</dbReference>
<dbReference type="AlphaFoldDB" id="A0A098M6F1"/>
<evidence type="ECO:0000313" key="1">
    <source>
        <dbReference type="EMBL" id="KGE17117.1"/>
    </source>
</evidence>
<organism evidence="1 2">
    <name type="scientific">Paenibacillus wynnii</name>
    <dbReference type="NCBI Taxonomy" id="268407"/>
    <lineage>
        <taxon>Bacteria</taxon>
        <taxon>Bacillati</taxon>
        <taxon>Bacillota</taxon>
        <taxon>Bacilli</taxon>
        <taxon>Bacillales</taxon>
        <taxon>Paenibacillaceae</taxon>
        <taxon>Paenibacillus</taxon>
    </lineage>
</organism>
<keyword evidence="2" id="KW-1185">Reference proteome</keyword>